<dbReference type="OrthoDB" id="1899413at2759"/>
<dbReference type="AlphaFoldDB" id="A0A835HBY2"/>
<dbReference type="EMBL" id="JADFTS010000007">
    <property type="protein sequence ID" value="KAF9597076.1"/>
    <property type="molecule type" value="Genomic_DNA"/>
</dbReference>
<evidence type="ECO:0000313" key="1">
    <source>
        <dbReference type="EMBL" id="KAF9597076.1"/>
    </source>
</evidence>
<proteinExistence type="predicted"/>
<organism evidence="1 2">
    <name type="scientific">Coptis chinensis</name>
    <dbReference type="NCBI Taxonomy" id="261450"/>
    <lineage>
        <taxon>Eukaryota</taxon>
        <taxon>Viridiplantae</taxon>
        <taxon>Streptophyta</taxon>
        <taxon>Embryophyta</taxon>
        <taxon>Tracheophyta</taxon>
        <taxon>Spermatophyta</taxon>
        <taxon>Magnoliopsida</taxon>
        <taxon>Ranunculales</taxon>
        <taxon>Ranunculaceae</taxon>
        <taxon>Coptidoideae</taxon>
        <taxon>Coptis</taxon>
    </lineage>
</organism>
<accession>A0A835HBY2</accession>
<dbReference type="Proteomes" id="UP000631114">
    <property type="component" value="Unassembled WGS sequence"/>
</dbReference>
<reference evidence="1 2" key="1">
    <citation type="submission" date="2020-10" db="EMBL/GenBank/DDBJ databases">
        <title>The Coptis chinensis genome and diversification of protoberbering-type alkaloids.</title>
        <authorList>
            <person name="Wang B."/>
            <person name="Shu S."/>
            <person name="Song C."/>
            <person name="Liu Y."/>
        </authorList>
    </citation>
    <scope>NUCLEOTIDE SEQUENCE [LARGE SCALE GENOMIC DNA]</scope>
    <source>
        <strain evidence="1">HL-2020</strain>
        <tissue evidence="1">Leaf</tissue>
    </source>
</reference>
<comment type="caution">
    <text evidence="1">The sequence shown here is derived from an EMBL/GenBank/DDBJ whole genome shotgun (WGS) entry which is preliminary data.</text>
</comment>
<sequence length="100" mass="11337">MERHPVDGWDLTKVLKSGGSIHGKDLAPGPGDIIESQMDPAPAVIDEGYPNYVDEEEERRLMKGEEEGVRLKEELWDKLRFLRFPNLTMGLLGLKLHLLV</sequence>
<evidence type="ECO:0000313" key="2">
    <source>
        <dbReference type="Proteomes" id="UP000631114"/>
    </source>
</evidence>
<keyword evidence="2" id="KW-1185">Reference proteome</keyword>
<protein>
    <submittedName>
        <fullName evidence="1">Uncharacterized protein</fullName>
    </submittedName>
</protein>
<gene>
    <name evidence="1" type="ORF">IFM89_015267</name>
</gene>
<name>A0A835HBY2_9MAGN</name>